<dbReference type="GO" id="GO:0022857">
    <property type="term" value="F:transmembrane transporter activity"/>
    <property type="evidence" value="ECO:0007669"/>
    <property type="project" value="InterPro"/>
</dbReference>
<organism evidence="8">
    <name type="scientific">freshwater metagenome</name>
    <dbReference type="NCBI Taxonomy" id="449393"/>
    <lineage>
        <taxon>unclassified sequences</taxon>
        <taxon>metagenomes</taxon>
        <taxon>ecological metagenomes</taxon>
    </lineage>
</organism>
<reference evidence="8" key="1">
    <citation type="submission" date="2020-05" db="EMBL/GenBank/DDBJ databases">
        <authorList>
            <person name="Chiriac C."/>
            <person name="Salcher M."/>
            <person name="Ghai R."/>
            <person name="Kavagutti S V."/>
        </authorList>
    </citation>
    <scope>NUCLEOTIDE SEQUENCE</scope>
</reference>
<dbReference type="GO" id="GO:0005886">
    <property type="term" value="C:plasma membrane"/>
    <property type="evidence" value="ECO:0007669"/>
    <property type="project" value="UniProtKB-SubCell"/>
</dbReference>
<feature type="transmembrane region" description="Helical" evidence="6">
    <location>
        <begin position="407"/>
        <end position="425"/>
    </location>
</feature>
<dbReference type="Gene3D" id="1.20.1740.10">
    <property type="entry name" value="Amino acid/polyamine transporter I"/>
    <property type="match status" value="1"/>
</dbReference>
<keyword evidence="4 6" id="KW-1133">Transmembrane helix</keyword>
<feature type="transmembrane region" description="Helical" evidence="6">
    <location>
        <begin position="129"/>
        <end position="149"/>
    </location>
</feature>
<dbReference type="InterPro" id="IPR002293">
    <property type="entry name" value="AA/rel_permease1"/>
</dbReference>
<evidence type="ECO:0000256" key="3">
    <source>
        <dbReference type="ARBA" id="ARBA00022692"/>
    </source>
</evidence>
<gene>
    <name evidence="7" type="ORF">UFOPK2254_01263</name>
    <name evidence="8" type="ORF">UFOPK2907_01004</name>
    <name evidence="9" type="ORF">UFOPK3241_00383</name>
    <name evidence="10" type="ORF">UFOPK4401_00712</name>
</gene>
<feature type="transmembrane region" description="Helical" evidence="6">
    <location>
        <begin position="334"/>
        <end position="364"/>
    </location>
</feature>
<sequence>MAAMVGNVPLALLYGNGGGLPAAFLLATLVLICFSVGYAAMSRKVINTGAFYTYIARSLTKPVGVGSAYVALAAYTAQACGLAGAFGYFMQQLVLSAVDVDIPWYLFTGVGILLVAILGYRSVEMSAKVVGFFMIAEFAILFVFEGLVLNKKHLESFPLDSFSHSQITSGPIGIAMLFAFTSFIGFESAALYGEETKNPEKSIPRATYIAVSSVGIFYILSTWIIIGSVGIENVRALSKKDGGLFVLNLVQQYGGEILFDVTAVLLCTSVLAGYSAIHNAASRYLFALGRESIMPKRFGQHHKHHFSPHVASVAITVVAVVTAVGFAISGVDPYTVYAASLIAVGTLGIVALQAMASLSVVAFFWKRPDRQLWQGVIAPIIGFIGLVTAFFLAAMHYNTLTGTDSKAVNLVPFLLLIIAIGGILYGHRLRKTKPDVYADIASSKLRKE</sequence>
<evidence type="ECO:0000256" key="6">
    <source>
        <dbReference type="SAM" id="Phobius"/>
    </source>
</evidence>
<comment type="subcellular location">
    <subcellularLocation>
        <location evidence="1">Cell membrane</location>
        <topology evidence="1">Multi-pass membrane protein</topology>
    </subcellularLocation>
</comment>
<feature type="transmembrane region" description="Helical" evidence="6">
    <location>
        <begin position="102"/>
        <end position="120"/>
    </location>
</feature>
<accession>A0A6J6W6R8</accession>
<name>A0A6J6W6R8_9ZZZZ</name>
<evidence type="ECO:0000313" key="8">
    <source>
        <dbReference type="EMBL" id="CAB4778658.1"/>
    </source>
</evidence>
<dbReference type="PANTHER" id="PTHR42770">
    <property type="entry name" value="AMINO ACID TRANSPORTER-RELATED"/>
    <property type="match status" value="1"/>
</dbReference>
<dbReference type="PANTHER" id="PTHR42770:SF16">
    <property type="entry name" value="AMINO ACID PERMEASE"/>
    <property type="match status" value="1"/>
</dbReference>
<feature type="transmembrane region" description="Helical" evidence="6">
    <location>
        <begin position="306"/>
        <end position="328"/>
    </location>
</feature>
<feature type="transmembrane region" description="Helical" evidence="6">
    <location>
        <begin position="257"/>
        <end position="277"/>
    </location>
</feature>
<dbReference type="Pfam" id="PF13520">
    <property type="entry name" value="AA_permease_2"/>
    <property type="match status" value="1"/>
</dbReference>
<keyword evidence="5 6" id="KW-0472">Membrane</keyword>
<dbReference type="EMBL" id="CAFAZX010000013">
    <property type="protein sequence ID" value="CAB4841121.1"/>
    <property type="molecule type" value="Genomic_DNA"/>
</dbReference>
<evidence type="ECO:0000256" key="1">
    <source>
        <dbReference type="ARBA" id="ARBA00004651"/>
    </source>
</evidence>
<evidence type="ECO:0000256" key="5">
    <source>
        <dbReference type="ARBA" id="ARBA00023136"/>
    </source>
</evidence>
<evidence type="ECO:0000256" key="2">
    <source>
        <dbReference type="ARBA" id="ARBA00022475"/>
    </source>
</evidence>
<feature type="transmembrane region" description="Helical" evidence="6">
    <location>
        <begin position="376"/>
        <end position="395"/>
    </location>
</feature>
<dbReference type="PIRSF" id="PIRSF006060">
    <property type="entry name" value="AA_transporter"/>
    <property type="match status" value="1"/>
</dbReference>
<dbReference type="EMBL" id="CAFBRB010000065">
    <property type="protein sequence ID" value="CAB5075111.1"/>
    <property type="molecule type" value="Genomic_DNA"/>
</dbReference>
<evidence type="ECO:0000313" key="9">
    <source>
        <dbReference type="EMBL" id="CAB4841121.1"/>
    </source>
</evidence>
<dbReference type="AlphaFoldDB" id="A0A6J6W6R8"/>
<evidence type="ECO:0000313" key="10">
    <source>
        <dbReference type="EMBL" id="CAB5075111.1"/>
    </source>
</evidence>
<feature type="transmembrane region" description="Helical" evidence="6">
    <location>
        <begin position="169"/>
        <end position="193"/>
    </location>
</feature>
<dbReference type="EMBL" id="CAEZWO010000151">
    <property type="protein sequence ID" value="CAB4671079.1"/>
    <property type="molecule type" value="Genomic_DNA"/>
</dbReference>
<dbReference type="InterPro" id="IPR050367">
    <property type="entry name" value="APC_superfamily"/>
</dbReference>
<evidence type="ECO:0000256" key="4">
    <source>
        <dbReference type="ARBA" id="ARBA00022989"/>
    </source>
</evidence>
<feature type="transmembrane region" description="Helical" evidence="6">
    <location>
        <begin position="62"/>
        <end position="90"/>
    </location>
</feature>
<proteinExistence type="predicted"/>
<feature type="transmembrane region" description="Helical" evidence="6">
    <location>
        <begin position="205"/>
        <end position="226"/>
    </location>
</feature>
<keyword evidence="3 6" id="KW-0812">Transmembrane</keyword>
<evidence type="ECO:0000313" key="7">
    <source>
        <dbReference type="EMBL" id="CAB4671079.1"/>
    </source>
</evidence>
<keyword evidence="2" id="KW-1003">Cell membrane</keyword>
<protein>
    <submittedName>
        <fullName evidence="8">Unannotated protein</fullName>
    </submittedName>
</protein>
<dbReference type="EMBL" id="CAEZZR010000095">
    <property type="protein sequence ID" value="CAB4778658.1"/>
    <property type="molecule type" value="Genomic_DNA"/>
</dbReference>
<feature type="transmembrane region" description="Helical" evidence="6">
    <location>
        <begin position="20"/>
        <end position="41"/>
    </location>
</feature>